<keyword evidence="12" id="KW-1185">Reference proteome</keyword>
<dbReference type="GO" id="GO:0046966">
    <property type="term" value="F:nuclear thyroid hormone receptor binding"/>
    <property type="evidence" value="ECO:0007669"/>
    <property type="project" value="TreeGrafter"/>
</dbReference>
<dbReference type="GO" id="GO:0045944">
    <property type="term" value="P:positive regulation of transcription by RNA polymerase II"/>
    <property type="evidence" value="ECO:0007669"/>
    <property type="project" value="UniProtKB-ARBA"/>
</dbReference>
<reference evidence="13" key="1">
    <citation type="submission" date="2025-08" db="UniProtKB">
        <authorList>
            <consortium name="RefSeq"/>
        </authorList>
    </citation>
    <scope>IDENTIFICATION</scope>
</reference>
<evidence type="ECO:0000256" key="9">
    <source>
        <dbReference type="RuleBase" id="RU364059"/>
    </source>
</evidence>
<dbReference type="InterPro" id="IPR019680">
    <property type="entry name" value="Mediator_Med1"/>
</dbReference>
<dbReference type="GO" id="GO:0016592">
    <property type="term" value="C:mediator complex"/>
    <property type="evidence" value="ECO:0007669"/>
    <property type="project" value="InterPro"/>
</dbReference>
<dbReference type="PANTHER" id="PTHR12881">
    <property type="entry name" value="MEDIATOR OF RNA POLYMERASE II TRANSCRIPTION SUBUNIT 1"/>
    <property type="match status" value="1"/>
</dbReference>
<dbReference type="AlphaFoldDB" id="A0A6J0HPV9"/>
<evidence type="ECO:0000256" key="3">
    <source>
        <dbReference type="ARBA" id="ARBA00020612"/>
    </source>
</evidence>
<evidence type="ECO:0000256" key="8">
    <source>
        <dbReference type="ARBA" id="ARBA00031254"/>
    </source>
</evidence>
<accession>A0A6J0HPV9</accession>
<evidence type="ECO:0000256" key="6">
    <source>
        <dbReference type="ARBA" id="ARBA00023163"/>
    </source>
</evidence>
<dbReference type="PANTHER" id="PTHR12881:SF10">
    <property type="entry name" value="MEDIATOR OF RNA POLYMERASE II TRANSCRIPTION SUBUNIT 1"/>
    <property type="match status" value="1"/>
</dbReference>
<keyword evidence="4 9" id="KW-0805">Transcription regulation</keyword>
<dbReference type="GO" id="GO:0042974">
    <property type="term" value="F:nuclear retinoic acid receptor binding"/>
    <property type="evidence" value="ECO:0007669"/>
    <property type="project" value="TreeGrafter"/>
</dbReference>
<organism evidence="12 13">
    <name type="scientific">Lepidothrix coronata</name>
    <name type="common">blue-crowned manakin</name>
    <dbReference type="NCBI Taxonomy" id="321398"/>
    <lineage>
        <taxon>Eukaryota</taxon>
        <taxon>Metazoa</taxon>
        <taxon>Chordata</taxon>
        <taxon>Craniata</taxon>
        <taxon>Vertebrata</taxon>
        <taxon>Euteleostomi</taxon>
        <taxon>Archelosauria</taxon>
        <taxon>Archosauria</taxon>
        <taxon>Dinosauria</taxon>
        <taxon>Saurischia</taxon>
        <taxon>Theropoda</taxon>
        <taxon>Coelurosauria</taxon>
        <taxon>Aves</taxon>
        <taxon>Neognathae</taxon>
        <taxon>Neoaves</taxon>
        <taxon>Telluraves</taxon>
        <taxon>Australaves</taxon>
        <taxon>Passeriformes</taxon>
        <taxon>Pipridae</taxon>
        <taxon>Lepidothrix</taxon>
    </lineage>
</organism>
<feature type="compositionally biased region" description="Basic and acidic residues" evidence="10">
    <location>
        <begin position="524"/>
        <end position="537"/>
    </location>
</feature>
<evidence type="ECO:0000256" key="4">
    <source>
        <dbReference type="ARBA" id="ARBA00023015"/>
    </source>
</evidence>
<feature type="region of interest" description="Disordered" evidence="10">
    <location>
        <begin position="524"/>
        <end position="608"/>
    </location>
</feature>
<gene>
    <name evidence="13" type="primary">LOC108500019</name>
</gene>
<feature type="domain" description="Mediator complex subunit Med1" evidence="11">
    <location>
        <begin position="83"/>
        <end position="426"/>
    </location>
</feature>
<evidence type="ECO:0000256" key="2">
    <source>
        <dbReference type="ARBA" id="ARBA00006210"/>
    </source>
</evidence>
<evidence type="ECO:0000313" key="13">
    <source>
        <dbReference type="RefSeq" id="XP_017675986.1"/>
    </source>
</evidence>
<dbReference type="GO" id="GO:0003712">
    <property type="term" value="F:transcription coregulator activity"/>
    <property type="evidence" value="ECO:0007669"/>
    <property type="project" value="InterPro"/>
</dbReference>
<dbReference type="OrthoDB" id="2281547at2759"/>
<evidence type="ECO:0000256" key="10">
    <source>
        <dbReference type="SAM" id="MobiDB-lite"/>
    </source>
</evidence>
<evidence type="ECO:0000256" key="1">
    <source>
        <dbReference type="ARBA" id="ARBA00004123"/>
    </source>
</evidence>
<dbReference type="RefSeq" id="XP_017675986.1">
    <property type="nucleotide sequence ID" value="XM_017820497.1"/>
</dbReference>
<keyword evidence="5 9" id="KW-0010">Activator</keyword>
<evidence type="ECO:0000259" key="11">
    <source>
        <dbReference type="Pfam" id="PF10744"/>
    </source>
</evidence>
<keyword evidence="6 9" id="KW-0804">Transcription</keyword>
<evidence type="ECO:0000256" key="7">
    <source>
        <dbReference type="ARBA" id="ARBA00023242"/>
    </source>
</evidence>
<sequence>MSVPPACQLILDLENRGGVSCRGVVTAISTNALMEQLRLKYQQRPWTETLRLVYFCMENPLRRPVSHAPDSPLLSCMEKIERTLHAKSMFSVMNALESLSRQKGLNVHVSPSGTTCYITSMMFYLEVQLEKDGNLMDVKLAHFGEAPVVCDDLVQLLRMKNYDAFGKILEDLSNMYQIPGNSEMKAKGYLALQALEKDLYSMSLLDRTQDVNRVTEILHGKVGHLVPRTRGTPMNIEFYISPYQILEAELNPGSQVCGTKTVVTIEGTDMLHKLPLSPLIVDPQSGEDSNPAFLQLTDELSMDLPALFVLKFHQPVPMSSSSIEDIHRLTGIQISGLKLAPLYELIVWSALKDKCSEELSTNESCFFVSLPDCPKHCYFINKGSEKSDLAGALVSKIPFSHPKCVPGVIEILRHQVAYNTLISSCVSDKHINEDDSELLYFEVVPHRNTSFCVFFLHPVKENLACVMIDVITSREVHCHLQLNPQDPALSYSDDFIARVVKSCMSVPVVMRAIFRNAAKVKADSKTQDMDVDTKQPHEPPSAQITDSDSLKESPSVAGQHDLVVTNKSSITDSTEENLSTAKLETLGGNTEKSNLSSRTETLCRVEEN</sequence>
<protein>
    <recommendedName>
        <fullName evidence="3 9">Mediator of RNA polymerase II transcription subunit 1</fullName>
    </recommendedName>
    <alternativeName>
        <fullName evidence="8 9">Mediator complex subunit 1</fullName>
    </alternativeName>
</protein>
<name>A0A6J0HPV9_9PASS</name>
<feature type="compositionally biased region" description="Polar residues" evidence="10">
    <location>
        <begin position="565"/>
        <end position="600"/>
    </location>
</feature>
<comment type="function">
    <text evidence="9">Component of the Mediator complex, a coactivator involved in the regulated transcription of nearly all RNA polymerase II-dependent genes. Mediator functions as a bridge to convey information from gene-specific regulatory proteins to the basal RNA polymerase II transcription machinery. Mediator is recruited to promoters by direct interactions with regulatory proteins and serves as a scaffold for the assembly of a functional preinitiation complex with RNA polymerase II and the general transcription factors.</text>
</comment>
<evidence type="ECO:0000256" key="5">
    <source>
        <dbReference type="ARBA" id="ARBA00023159"/>
    </source>
</evidence>
<evidence type="ECO:0000313" key="12">
    <source>
        <dbReference type="Proteomes" id="UP000504624"/>
    </source>
</evidence>
<dbReference type="Proteomes" id="UP000504624">
    <property type="component" value="Unplaced"/>
</dbReference>
<dbReference type="GO" id="GO:0042809">
    <property type="term" value="F:nuclear vitamin D receptor binding"/>
    <property type="evidence" value="ECO:0007669"/>
    <property type="project" value="TreeGrafter"/>
</dbReference>
<dbReference type="GeneID" id="108500019"/>
<proteinExistence type="inferred from homology"/>
<comment type="similarity">
    <text evidence="2 9">Belongs to the Mediator complex subunit 1 family.</text>
</comment>
<dbReference type="GO" id="GO:0097067">
    <property type="term" value="P:cellular response to thyroid hormone stimulus"/>
    <property type="evidence" value="ECO:0007669"/>
    <property type="project" value="TreeGrafter"/>
</dbReference>
<dbReference type="Pfam" id="PF10744">
    <property type="entry name" value="Med1"/>
    <property type="match status" value="1"/>
</dbReference>
<keyword evidence="7 9" id="KW-0539">Nucleus</keyword>
<comment type="subcellular location">
    <subcellularLocation>
        <location evidence="1 9">Nucleus</location>
    </subcellularLocation>
</comment>
<dbReference type="InterPro" id="IPR051999">
    <property type="entry name" value="Mediator_complex_subunit_1"/>
</dbReference>